<keyword evidence="1" id="KW-0472">Membrane</keyword>
<comment type="caution">
    <text evidence="2">The sequence shown here is derived from an EMBL/GenBank/DDBJ whole genome shotgun (WGS) entry which is preliminary data.</text>
</comment>
<dbReference type="Proteomes" id="UP000622797">
    <property type="component" value="Unassembled WGS sequence"/>
</dbReference>
<reference evidence="2" key="2">
    <citation type="submission" date="2020-05" db="EMBL/GenBank/DDBJ databases">
        <authorList>
            <person name="Kim H.-S."/>
            <person name="Proctor R.H."/>
            <person name="Brown D.W."/>
        </authorList>
    </citation>
    <scope>NUCLEOTIDE SEQUENCE</scope>
    <source>
        <strain evidence="2">NRRL 20472</strain>
    </source>
</reference>
<feature type="transmembrane region" description="Helical" evidence="1">
    <location>
        <begin position="87"/>
        <end position="110"/>
    </location>
</feature>
<feature type="transmembrane region" description="Helical" evidence="1">
    <location>
        <begin position="122"/>
        <end position="144"/>
    </location>
</feature>
<dbReference type="OrthoDB" id="3436860at2759"/>
<keyword evidence="3" id="KW-1185">Reference proteome</keyword>
<evidence type="ECO:0000313" key="3">
    <source>
        <dbReference type="Proteomes" id="UP000622797"/>
    </source>
</evidence>
<dbReference type="EMBL" id="JABEXW010000990">
    <property type="protein sequence ID" value="KAF4949919.1"/>
    <property type="molecule type" value="Genomic_DNA"/>
</dbReference>
<keyword evidence="1" id="KW-1133">Transmembrane helix</keyword>
<protein>
    <submittedName>
        <fullName evidence="2">Uncharacterized protein</fullName>
    </submittedName>
</protein>
<feature type="transmembrane region" description="Helical" evidence="1">
    <location>
        <begin position="23"/>
        <end position="44"/>
    </location>
</feature>
<name>A0A8H4T282_9HYPO</name>
<accession>A0A8H4T282</accession>
<proteinExistence type="predicted"/>
<gene>
    <name evidence="2" type="ORF">FSARC_13340</name>
</gene>
<evidence type="ECO:0000256" key="1">
    <source>
        <dbReference type="SAM" id="Phobius"/>
    </source>
</evidence>
<dbReference type="AlphaFoldDB" id="A0A8H4T282"/>
<sequence>MPISAVKGFFQSRFFEPQWKNKVFIAQVSMTTIAFCLGIAKLATKPSHIPMTRMDIMAITMSIKSFVFLAYEYLTEKVDKFKRFGSLKAYAILNTLDILFWMVVMGLTFSGVSRICVGANCGIGVLVALAALLNAFIHFWAAVISWKNHVYFKRFGVPRAEVTIIEGITVGNRIIGRTTIGRSATAESTAESTVGDITAKDITIEGIIMK</sequence>
<reference evidence="2" key="1">
    <citation type="journal article" date="2020" name="BMC Genomics">
        <title>Correction to: Identification and distribution of gene clusters required for synthesis of sphingolipid metabolism inhibitors in diverse species of the filamentous fungus Fusarium.</title>
        <authorList>
            <person name="Kim H.S."/>
            <person name="Lohmar J.M."/>
            <person name="Busman M."/>
            <person name="Brown D.W."/>
            <person name="Naumann T.A."/>
            <person name="Divon H.H."/>
            <person name="Lysoe E."/>
            <person name="Uhlig S."/>
            <person name="Proctor R.H."/>
        </authorList>
    </citation>
    <scope>NUCLEOTIDE SEQUENCE</scope>
    <source>
        <strain evidence="2">NRRL 20472</strain>
    </source>
</reference>
<evidence type="ECO:0000313" key="2">
    <source>
        <dbReference type="EMBL" id="KAF4949919.1"/>
    </source>
</evidence>
<keyword evidence="1" id="KW-0812">Transmembrane</keyword>
<organism evidence="2 3">
    <name type="scientific">Fusarium sarcochroum</name>
    <dbReference type="NCBI Taxonomy" id="1208366"/>
    <lineage>
        <taxon>Eukaryota</taxon>
        <taxon>Fungi</taxon>
        <taxon>Dikarya</taxon>
        <taxon>Ascomycota</taxon>
        <taxon>Pezizomycotina</taxon>
        <taxon>Sordariomycetes</taxon>
        <taxon>Hypocreomycetidae</taxon>
        <taxon>Hypocreales</taxon>
        <taxon>Nectriaceae</taxon>
        <taxon>Fusarium</taxon>
        <taxon>Fusarium lateritium species complex</taxon>
    </lineage>
</organism>